<evidence type="ECO:0000256" key="7">
    <source>
        <dbReference type="HAMAP-Rule" id="MF_00017"/>
    </source>
</evidence>
<dbReference type="PANTHER" id="PTHR30446">
    <property type="entry name" value="RECOMBINATION PROTEIN RECR"/>
    <property type="match status" value="1"/>
</dbReference>
<dbReference type="InterPro" id="IPR006171">
    <property type="entry name" value="TOPRIM_dom"/>
</dbReference>
<reference evidence="10" key="1">
    <citation type="submission" date="2017-09" db="EMBL/GenBank/DDBJ databases">
        <title>Depth-based differentiation of microbial function through sediment-hosted aquifers and enrichment of novel symbionts in the deep terrestrial subsurface.</title>
        <authorList>
            <person name="Probst A.J."/>
            <person name="Ladd B."/>
            <person name="Jarett J.K."/>
            <person name="Geller-Mcgrath D.E."/>
            <person name="Sieber C.M.K."/>
            <person name="Emerson J.B."/>
            <person name="Anantharaman K."/>
            <person name="Thomas B.C."/>
            <person name="Malmstrom R."/>
            <person name="Stieglmeier M."/>
            <person name="Klingl A."/>
            <person name="Woyke T."/>
            <person name="Ryan C.M."/>
            <person name="Banfield J.F."/>
        </authorList>
    </citation>
    <scope>NUCLEOTIDE SEQUENCE [LARGE SCALE GENOMIC DNA]</scope>
</reference>
<organism evidence="9 10">
    <name type="scientific">candidate division WWE3 bacterium CG08_land_8_20_14_0_20_40_13</name>
    <dbReference type="NCBI Taxonomy" id="1975084"/>
    <lineage>
        <taxon>Bacteria</taxon>
        <taxon>Katanobacteria</taxon>
    </lineage>
</organism>
<dbReference type="GO" id="GO:0008270">
    <property type="term" value="F:zinc ion binding"/>
    <property type="evidence" value="ECO:0007669"/>
    <property type="project" value="UniProtKB-KW"/>
</dbReference>
<evidence type="ECO:0000256" key="6">
    <source>
        <dbReference type="ARBA" id="ARBA00023204"/>
    </source>
</evidence>
<dbReference type="Gene3D" id="6.10.250.240">
    <property type="match status" value="1"/>
</dbReference>
<feature type="domain" description="Toprim" evidence="8">
    <location>
        <begin position="79"/>
        <end position="188"/>
    </location>
</feature>
<evidence type="ECO:0000256" key="3">
    <source>
        <dbReference type="ARBA" id="ARBA00022771"/>
    </source>
</evidence>
<dbReference type="AlphaFoldDB" id="A0A2H0XFG1"/>
<evidence type="ECO:0000256" key="5">
    <source>
        <dbReference type="ARBA" id="ARBA00023172"/>
    </source>
</evidence>
<dbReference type="SMART" id="SM00493">
    <property type="entry name" value="TOPRIM"/>
    <property type="match status" value="1"/>
</dbReference>
<dbReference type="PANTHER" id="PTHR30446:SF0">
    <property type="entry name" value="RECOMBINATION PROTEIN RECR"/>
    <property type="match status" value="1"/>
</dbReference>
<feature type="zinc finger region" description="C4-type" evidence="7">
    <location>
        <begin position="56"/>
        <end position="71"/>
    </location>
</feature>
<dbReference type="GO" id="GO:0003677">
    <property type="term" value="F:DNA binding"/>
    <property type="evidence" value="ECO:0007669"/>
    <property type="project" value="UniProtKB-UniRule"/>
</dbReference>
<dbReference type="Pfam" id="PF21176">
    <property type="entry name" value="RecR_HhH"/>
    <property type="match status" value="1"/>
</dbReference>
<accession>A0A2H0XFG1</accession>
<dbReference type="CDD" id="cd01025">
    <property type="entry name" value="TOPRIM_recR"/>
    <property type="match status" value="1"/>
</dbReference>
<evidence type="ECO:0000259" key="8">
    <source>
        <dbReference type="PROSITE" id="PS50880"/>
    </source>
</evidence>
<keyword evidence="6 7" id="KW-0234">DNA repair</keyword>
<evidence type="ECO:0000256" key="2">
    <source>
        <dbReference type="ARBA" id="ARBA00022763"/>
    </source>
</evidence>
<evidence type="ECO:0000256" key="1">
    <source>
        <dbReference type="ARBA" id="ARBA00022723"/>
    </source>
</evidence>
<dbReference type="InterPro" id="IPR000093">
    <property type="entry name" value="DNA_Rcmb_RecR"/>
</dbReference>
<evidence type="ECO:0000313" key="9">
    <source>
        <dbReference type="EMBL" id="PIS22858.1"/>
    </source>
</evidence>
<dbReference type="InterPro" id="IPR023627">
    <property type="entry name" value="Rcmb_RecR"/>
</dbReference>
<keyword evidence="5 7" id="KW-0233">DNA recombination</keyword>
<keyword evidence="3 7" id="KW-0863">Zinc-finger</keyword>
<keyword evidence="4 7" id="KW-0862">Zinc</keyword>
<keyword evidence="1 7" id="KW-0479">Metal-binding</keyword>
<dbReference type="GO" id="GO:0006281">
    <property type="term" value="P:DNA repair"/>
    <property type="evidence" value="ECO:0007669"/>
    <property type="project" value="UniProtKB-UniRule"/>
</dbReference>
<dbReference type="GO" id="GO:0006310">
    <property type="term" value="P:DNA recombination"/>
    <property type="evidence" value="ECO:0007669"/>
    <property type="project" value="UniProtKB-UniRule"/>
</dbReference>
<dbReference type="Proteomes" id="UP000230340">
    <property type="component" value="Unassembled WGS sequence"/>
</dbReference>
<dbReference type="Pfam" id="PF13662">
    <property type="entry name" value="Toprim_4"/>
    <property type="match status" value="1"/>
</dbReference>
<evidence type="ECO:0000313" key="10">
    <source>
        <dbReference type="Proteomes" id="UP000230340"/>
    </source>
</evidence>
<comment type="function">
    <text evidence="7">May play a role in DNA repair. It seems to be involved in an RecBC-independent recombinational process of DNA repair. It may act with RecF and RecO.</text>
</comment>
<keyword evidence="2 7" id="KW-0227">DNA damage</keyword>
<dbReference type="Gene3D" id="1.10.8.420">
    <property type="entry name" value="RecR Domain 1"/>
    <property type="match status" value="1"/>
</dbReference>
<dbReference type="EMBL" id="PEYT01000027">
    <property type="protein sequence ID" value="PIS22858.1"/>
    <property type="molecule type" value="Genomic_DNA"/>
</dbReference>
<name>A0A2H0XFG1_UNCKA</name>
<gene>
    <name evidence="7" type="primary">recR</name>
    <name evidence="9" type="ORF">COT49_03055</name>
</gene>
<proteinExistence type="inferred from homology"/>
<dbReference type="PROSITE" id="PS50880">
    <property type="entry name" value="TOPRIM"/>
    <property type="match status" value="1"/>
</dbReference>
<dbReference type="InterPro" id="IPR034137">
    <property type="entry name" value="TOPRIM_RecR"/>
</dbReference>
<evidence type="ECO:0000256" key="4">
    <source>
        <dbReference type="ARBA" id="ARBA00022833"/>
    </source>
</evidence>
<comment type="caution">
    <text evidence="9">The sequence shown here is derived from an EMBL/GenBank/DDBJ whole genome shotgun (WGS) entry which is preliminary data.</text>
</comment>
<dbReference type="Pfam" id="PF21175">
    <property type="entry name" value="RecR_C"/>
    <property type="match status" value="1"/>
</dbReference>
<sequence length="211" mass="23223">MHLPKPLQSLKDSFESLPGIGPKTAERLTFHLLRVPQERLDTFADSVSALKQTKICKICKNVGEDEICEVCADPKRDKEKICVVESPLDVLALEKSGYNGLYHVLHGAINPIAGIGPEELFIEDLLSRIKKWGSTLSGTTPYELDKLEIILATNPDLEGEATAMYIKNKLEKCGSTLIRISRIGRGLPTGGDLEYADETTLKRAMEGRTSA</sequence>
<protein>
    <recommendedName>
        <fullName evidence="7">Recombination protein RecR</fullName>
    </recommendedName>
</protein>
<dbReference type="NCBIfam" id="TIGR00615">
    <property type="entry name" value="recR"/>
    <property type="match status" value="1"/>
</dbReference>
<dbReference type="Gene3D" id="3.40.1360.10">
    <property type="match status" value="1"/>
</dbReference>
<dbReference type="SUPFAM" id="SSF111304">
    <property type="entry name" value="Recombination protein RecR"/>
    <property type="match status" value="1"/>
</dbReference>
<comment type="similarity">
    <text evidence="7">Belongs to the RecR family.</text>
</comment>
<dbReference type="HAMAP" id="MF_00017">
    <property type="entry name" value="RecR"/>
    <property type="match status" value="1"/>
</dbReference>